<dbReference type="Gene3D" id="3.20.20.150">
    <property type="entry name" value="Divalent-metal-dependent TIM barrel enzymes"/>
    <property type="match status" value="1"/>
</dbReference>
<dbReference type="InterPro" id="IPR036237">
    <property type="entry name" value="Xyl_isomerase-like_sf"/>
</dbReference>
<feature type="domain" description="Xylose isomerase-like TIM barrel" evidence="1">
    <location>
        <begin position="86"/>
        <end position="346"/>
    </location>
</feature>
<organism evidence="2 3">
    <name type="scientific">Rhizobium lusitanum</name>
    <dbReference type="NCBI Taxonomy" id="293958"/>
    <lineage>
        <taxon>Bacteria</taxon>
        <taxon>Pseudomonadati</taxon>
        <taxon>Pseudomonadota</taxon>
        <taxon>Alphaproteobacteria</taxon>
        <taxon>Hyphomicrobiales</taxon>
        <taxon>Rhizobiaceae</taxon>
        <taxon>Rhizobium/Agrobacterium group</taxon>
        <taxon>Rhizobium</taxon>
    </lineage>
</organism>
<dbReference type="Proteomes" id="UP000483035">
    <property type="component" value="Unassembled WGS sequence"/>
</dbReference>
<dbReference type="PANTHER" id="PTHR12110:SF21">
    <property type="entry name" value="XYLOSE ISOMERASE-LIKE TIM BARREL DOMAIN-CONTAINING PROTEIN"/>
    <property type="match status" value="1"/>
</dbReference>
<dbReference type="AlphaFoldDB" id="A0A6L9UEE7"/>
<dbReference type="Pfam" id="PF01261">
    <property type="entry name" value="AP_endonuc_2"/>
    <property type="match status" value="1"/>
</dbReference>
<evidence type="ECO:0000313" key="2">
    <source>
        <dbReference type="EMBL" id="NEI74343.1"/>
    </source>
</evidence>
<accession>A0A6L9UEE7</accession>
<protein>
    <submittedName>
        <fullName evidence="2">TIM barrel protein</fullName>
    </submittedName>
</protein>
<dbReference type="InterPro" id="IPR013022">
    <property type="entry name" value="Xyl_isomerase-like_TIM-brl"/>
</dbReference>
<name>A0A6L9UEE7_9HYPH</name>
<comment type="caution">
    <text evidence="2">The sequence shown here is derived from an EMBL/GenBank/DDBJ whole genome shotgun (WGS) entry which is preliminary data.</text>
</comment>
<sequence>MKFRLYIMQEGEKYRIDSGLLFYNRNVTNCRIRVRRPPARDIDVRAEAMPQASRRIPREDDVSDGSLFFGSPIWTFNWNPPYQAPLRRLARTGCKGFELTAWSVDMLAYYTPETIRELKGIADGEGLVLTNFFFNLPFSRAADAAVSTVDLDGYKRGMDVAAAIGAPIVTSMTPYPFQSDVKPILQRPISQEWSAAVEPQWDWTGEYDAVVEGFARGCEIAAAVGLRVAIEPHPYRWVSSGQGMLRLIERTGAANLGLNFDPSHLFPAGDMPHYVVLALGKRIFNTHFSDNEGHTNAHWRPGRGKIDWKAIFAALRAIGYSGPITLELEDAPGASHWTHFREATPEFDDEMRRGMSYLRAAAAELDIIIS</sequence>
<dbReference type="InterPro" id="IPR050312">
    <property type="entry name" value="IolE/XylAMocC-like"/>
</dbReference>
<dbReference type="EMBL" id="WUEY01000029">
    <property type="protein sequence ID" value="NEI74343.1"/>
    <property type="molecule type" value="Genomic_DNA"/>
</dbReference>
<dbReference type="PANTHER" id="PTHR12110">
    <property type="entry name" value="HYDROXYPYRUVATE ISOMERASE"/>
    <property type="match status" value="1"/>
</dbReference>
<reference evidence="2 3" key="1">
    <citation type="submission" date="2019-12" db="EMBL/GenBank/DDBJ databases">
        <title>Rhizobium genotypes associated with high levels of biological nitrogen fixation by grain legumes in a temperate-maritime cropping system.</title>
        <authorList>
            <person name="Maluk M."/>
            <person name="Francesc Ferrando Molina F."/>
            <person name="Lopez Del Egido L."/>
            <person name="Lafos M."/>
            <person name="Langarica-Fuentes A."/>
            <person name="Gebre Yohannes G."/>
            <person name="Young M.W."/>
            <person name="Martin P."/>
            <person name="Gantlett R."/>
            <person name="Kenicer G."/>
            <person name="Hawes C."/>
            <person name="Begg G.S."/>
            <person name="Quilliam R.S."/>
            <person name="Squire G.R."/>
            <person name="Poole P.S."/>
            <person name="Young P.W."/>
            <person name="Iannetta P.M."/>
            <person name="James E.K."/>
        </authorList>
    </citation>
    <scope>NUCLEOTIDE SEQUENCE [LARGE SCALE GENOMIC DNA]</scope>
    <source>
        <strain evidence="2 3">JHI1118</strain>
    </source>
</reference>
<gene>
    <name evidence="2" type="ORF">GR212_32830</name>
</gene>
<dbReference type="SUPFAM" id="SSF51658">
    <property type="entry name" value="Xylose isomerase-like"/>
    <property type="match status" value="1"/>
</dbReference>
<evidence type="ECO:0000259" key="1">
    <source>
        <dbReference type="Pfam" id="PF01261"/>
    </source>
</evidence>
<evidence type="ECO:0000313" key="3">
    <source>
        <dbReference type="Proteomes" id="UP000483035"/>
    </source>
</evidence>
<proteinExistence type="predicted"/>